<gene>
    <name evidence="1" type="ORF">LCGC14_1889330</name>
</gene>
<proteinExistence type="predicted"/>
<organism evidence="1">
    <name type="scientific">marine sediment metagenome</name>
    <dbReference type="NCBI Taxonomy" id="412755"/>
    <lineage>
        <taxon>unclassified sequences</taxon>
        <taxon>metagenomes</taxon>
        <taxon>ecological metagenomes</taxon>
    </lineage>
</organism>
<accession>A0A0F9IY48</accession>
<reference evidence="1" key="1">
    <citation type="journal article" date="2015" name="Nature">
        <title>Complex archaea that bridge the gap between prokaryotes and eukaryotes.</title>
        <authorList>
            <person name="Spang A."/>
            <person name="Saw J.H."/>
            <person name="Jorgensen S.L."/>
            <person name="Zaremba-Niedzwiedzka K."/>
            <person name="Martijn J."/>
            <person name="Lind A.E."/>
            <person name="van Eijk R."/>
            <person name="Schleper C."/>
            <person name="Guy L."/>
            <person name="Ettema T.J."/>
        </authorList>
    </citation>
    <scope>NUCLEOTIDE SEQUENCE</scope>
</reference>
<comment type="caution">
    <text evidence="1">The sequence shown here is derived from an EMBL/GenBank/DDBJ whole genome shotgun (WGS) entry which is preliminary data.</text>
</comment>
<protein>
    <submittedName>
        <fullName evidence="1">Uncharacterized protein</fullName>
    </submittedName>
</protein>
<dbReference type="EMBL" id="LAZR01019594">
    <property type="protein sequence ID" value="KKL91972.1"/>
    <property type="molecule type" value="Genomic_DNA"/>
</dbReference>
<evidence type="ECO:0000313" key="1">
    <source>
        <dbReference type="EMBL" id="KKL91972.1"/>
    </source>
</evidence>
<sequence>MSGDQHYQTICRLISEPYGRADWDNCQSCTQYKCPIVGLIRRTTELERLVKAMVKDLSGLELP</sequence>
<dbReference type="AlphaFoldDB" id="A0A0F9IY48"/>
<name>A0A0F9IY48_9ZZZZ</name>